<dbReference type="PATRIC" id="fig|465820.4.peg.17"/>
<dbReference type="InterPro" id="IPR009671">
    <property type="entry name" value="RraB_dom"/>
</dbReference>
<protein>
    <recommendedName>
        <fullName evidence="1">Regulator of ribonuclease activity B domain-containing protein</fullName>
    </recommendedName>
</protein>
<comment type="caution">
    <text evidence="2">The sequence shown here is derived from an EMBL/GenBank/DDBJ whole genome shotgun (WGS) entry which is preliminary data.</text>
</comment>
<evidence type="ECO:0000313" key="2">
    <source>
        <dbReference type="EMBL" id="KTR54403.1"/>
    </source>
</evidence>
<dbReference type="InterPro" id="IPR036701">
    <property type="entry name" value="RraB-like_sf"/>
</dbReference>
<sequence>MSRSSLADTLADTALQIEQRLQMGDRLEVARVVDHFAIFRSKGAASTAADALRALGYTVEVRTKLFSTTLEASKSERLDASEPDRFVREVFEVVERNRGSYDGWGGDVEMPGD</sequence>
<proteinExistence type="predicted"/>
<feature type="domain" description="Regulator of ribonuclease activity B" evidence="1">
    <location>
        <begin position="17"/>
        <end position="105"/>
    </location>
</feature>
<dbReference type="AlphaFoldDB" id="A0A147DUQ7"/>
<reference evidence="2 3" key="1">
    <citation type="journal article" date="2016" name="Front. Microbiol.">
        <title>Genomic Resource of Rice Seed Associated Bacteria.</title>
        <authorList>
            <person name="Midha S."/>
            <person name="Bansal K."/>
            <person name="Sharma S."/>
            <person name="Kumar N."/>
            <person name="Patil P.P."/>
            <person name="Chaudhry V."/>
            <person name="Patil P.B."/>
        </authorList>
    </citation>
    <scope>NUCLEOTIDE SEQUENCE [LARGE SCALE GENOMIC DNA]</scope>
    <source>
        <strain evidence="2 3">NS359</strain>
    </source>
</reference>
<evidence type="ECO:0000313" key="3">
    <source>
        <dbReference type="Proteomes" id="UP000072763"/>
    </source>
</evidence>
<dbReference type="Proteomes" id="UP000072763">
    <property type="component" value="Unassembled WGS sequence"/>
</dbReference>
<dbReference type="RefSeq" id="WP_058748491.1">
    <property type="nucleotide sequence ID" value="NZ_LDRC01000001.1"/>
</dbReference>
<gene>
    <name evidence="2" type="ORF">NS359_00080</name>
</gene>
<dbReference type="Pfam" id="PF06877">
    <property type="entry name" value="RraB"/>
    <property type="match status" value="1"/>
</dbReference>
<name>A0A147DUQ7_9MICO</name>
<dbReference type="Gene3D" id="3.30.70.970">
    <property type="entry name" value="RraB-like"/>
    <property type="match status" value="1"/>
</dbReference>
<dbReference type="EMBL" id="LDRC01000001">
    <property type="protein sequence ID" value="KTR54403.1"/>
    <property type="molecule type" value="Genomic_DNA"/>
</dbReference>
<accession>A0A147DUQ7</accession>
<organism evidence="2 3">
    <name type="scientific">Curtobacterium oceanosedimentum</name>
    <dbReference type="NCBI Taxonomy" id="465820"/>
    <lineage>
        <taxon>Bacteria</taxon>
        <taxon>Bacillati</taxon>
        <taxon>Actinomycetota</taxon>
        <taxon>Actinomycetes</taxon>
        <taxon>Micrococcales</taxon>
        <taxon>Microbacteriaceae</taxon>
        <taxon>Curtobacterium</taxon>
    </lineage>
</organism>
<dbReference type="SUPFAM" id="SSF89946">
    <property type="entry name" value="Hypothetical protein VC0424"/>
    <property type="match status" value="1"/>
</dbReference>
<evidence type="ECO:0000259" key="1">
    <source>
        <dbReference type="Pfam" id="PF06877"/>
    </source>
</evidence>